<gene>
    <name evidence="2" type="ORF">ABVT11_08735</name>
</gene>
<protein>
    <submittedName>
        <fullName evidence="2">Uncharacterized protein</fullName>
    </submittedName>
</protein>
<name>A0ABV2CPR8_9RHOO</name>
<evidence type="ECO:0000313" key="2">
    <source>
        <dbReference type="EMBL" id="MET1489911.1"/>
    </source>
</evidence>
<sequence length="158" mass="16918">MQPVFDADALLLLALVPASKRRPASLAEVIIALAEVRPELPGAVRLRDAFAHLSAHGLMLARDGGYTLTEAAQTLLARLPKKGDLAERIFELKQALAAHESAGDLPAITLTTAEAADALKAWQASLPPLTKSERFAKRTGQPAARGNTPRGPARRKRF</sequence>
<evidence type="ECO:0000313" key="3">
    <source>
        <dbReference type="Proteomes" id="UP001548590"/>
    </source>
</evidence>
<dbReference type="EMBL" id="JBEWLZ010000004">
    <property type="protein sequence ID" value="MET1489911.1"/>
    <property type="molecule type" value="Genomic_DNA"/>
</dbReference>
<reference evidence="2 3" key="1">
    <citation type="submission" date="2024-07" db="EMBL/GenBank/DDBJ databases">
        <title>Uliginosibacterium paludis KCTC:42655.</title>
        <authorList>
            <person name="Kim M.K."/>
        </authorList>
    </citation>
    <scope>NUCLEOTIDE SEQUENCE [LARGE SCALE GENOMIC DNA]</scope>
    <source>
        <strain evidence="2 3">KCTC 42655</strain>
    </source>
</reference>
<comment type="caution">
    <text evidence="2">The sequence shown here is derived from an EMBL/GenBank/DDBJ whole genome shotgun (WGS) entry which is preliminary data.</text>
</comment>
<dbReference type="Proteomes" id="UP001548590">
    <property type="component" value="Unassembled WGS sequence"/>
</dbReference>
<evidence type="ECO:0000256" key="1">
    <source>
        <dbReference type="SAM" id="MobiDB-lite"/>
    </source>
</evidence>
<proteinExistence type="predicted"/>
<keyword evidence="3" id="KW-1185">Reference proteome</keyword>
<dbReference type="RefSeq" id="WP_345923230.1">
    <property type="nucleotide sequence ID" value="NZ_JBDIVF010000001.1"/>
</dbReference>
<accession>A0ABV2CPR8</accession>
<organism evidence="2 3">
    <name type="scientific">Uliginosibacterium paludis</name>
    <dbReference type="NCBI Taxonomy" id="1615952"/>
    <lineage>
        <taxon>Bacteria</taxon>
        <taxon>Pseudomonadati</taxon>
        <taxon>Pseudomonadota</taxon>
        <taxon>Betaproteobacteria</taxon>
        <taxon>Rhodocyclales</taxon>
        <taxon>Zoogloeaceae</taxon>
        <taxon>Uliginosibacterium</taxon>
    </lineage>
</organism>
<feature type="region of interest" description="Disordered" evidence="1">
    <location>
        <begin position="130"/>
        <end position="158"/>
    </location>
</feature>